<evidence type="ECO:0000259" key="8">
    <source>
        <dbReference type="SMART" id="SM00363"/>
    </source>
</evidence>
<dbReference type="HAMAP" id="MF_01306_B">
    <property type="entry name" value="Ribosomal_uS4_B"/>
    <property type="match status" value="1"/>
</dbReference>
<evidence type="ECO:0000256" key="7">
    <source>
        <dbReference type="HAMAP-Rule" id="MF_01306"/>
    </source>
</evidence>
<dbReference type="PANTHER" id="PTHR11831:SF4">
    <property type="entry name" value="SMALL RIBOSOMAL SUBUNIT PROTEIN US4M"/>
    <property type="match status" value="1"/>
</dbReference>
<evidence type="ECO:0000256" key="3">
    <source>
        <dbReference type="ARBA" id="ARBA00022884"/>
    </source>
</evidence>
<dbReference type="InterPro" id="IPR036986">
    <property type="entry name" value="S4_RNA-bd_sf"/>
</dbReference>
<dbReference type="Gene3D" id="3.10.290.10">
    <property type="entry name" value="RNA-binding S4 domain"/>
    <property type="match status" value="1"/>
</dbReference>
<dbReference type="NCBIfam" id="NF003717">
    <property type="entry name" value="PRK05327.1"/>
    <property type="match status" value="1"/>
</dbReference>
<evidence type="ECO:0000313" key="11">
    <source>
        <dbReference type="Proteomes" id="UP001629536"/>
    </source>
</evidence>
<dbReference type="SMART" id="SM00363">
    <property type="entry name" value="S4"/>
    <property type="match status" value="1"/>
</dbReference>
<evidence type="ECO:0000256" key="6">
    <source>
        <dbReference type="ARBA" id="ARBA00035254"/>
    </source>
</evidence>
<dbReference type="Pfam" id="PF01479">
    <property type="entry name" value="S4"/>
    <property type="match status" value="1"/>
</dbReference>
<dbReference type="InterPro" id="IPR001912">
    <property type="entry name" value="Ribosomal_uS4_N"/>
</dbReference>
<dbReference type="NCBIfam" id="TIGR01017">
    <property type="entry name" value="rpsD_bact"/>
    <property type="match status" value="1"/>
</dbReference>
<dbReference type="Proteomes" id="UP001629536">
    <property type="component" value="Unassembled WGS sequence"/>
</dbReference>
<evidence type="ECO:0000256" key="4">
    <source>
        <dbReference type="ARBA" id="ARBA00022980"/>
    </source>
</evidence>
<dbReference type="PANTHER" id="PTHR11831">
    <property type="entry name" value="30S 40S RIBOSOMAL PROTEIN"/>
    <property type="match status" value="1"/>
</dbReference>
<dbReference type="PROSITE" id="PS50889">
    <property type="entry name" value="S4"/>
    <property type="match status" value="1"/>
</dbReference>
<proteinExistence type="inferred from homology"/>
<keyword evidence="3 7" id="KW-0694">RNA-binding</keyword>
<comment type="subunit">
    <text evidence="7">Part of the 30S ribosomal subunit. Contacts protein S5. The interaction surface between S4 and S5 is involved in control of translational fidelity.</text>
</comment>
<comment type="function">
    <text evidence="7">One of the primary rRNA binding proteins, it binds directly to 16S rRNA where it nucleates assembly of the body of the 30S subunit.</text>
</comment>
<dbReference type="SUPFAM" id="SSF55174">
    <property type="entry name" value="Alpha-L RNA-binding motif"/>
    <property type="match status" value="1"/>
</dbReference>
<dbReference type="EMBL" id="JBFNFH010000026">
    <property type="protein sequence ID" value="MFM1525626.1"/>
    <property type="molecule type" value="Genomic_DNA"/>
</dbReference>
<evidence type="ECO:0000256" key="1">
    <source>
        <dbReference type="ARBA" id="ARBA00007465"/>
    </source>
</evidence>
<keyword evidence="11" id="KW-1185">Reference proteome</keyword>
<protein>
    <recommendedName>
        <fullName evidence="6 7">Small ribosomal subunit protein uS4</fullName>
    </recommendedName>
</protein>
<organism evidence="10 11">
    <name type="scientific">Helcococcus bovis</name>
    <dbReference type="NCBI Taxonomy" id="3153252"/>
    <lineage>
        <taxon>Bacteria</taxon>
        <taxon>Bacillati</taxon>
        <taxon>Bacillota</taxon>
        <taxon>Tissierellia</taxon>
        <taxon>Tissierellales</taxon>
        <taxon>Peptoniphilaceae</taxon>
        <taxon>Helcococcus</taxon>
    </lineage>
</organism>
<comment type="caution">
    <text evidence="10">The sequence shown here is derived from an EMBL/GenBank/DDBJ whole genome shotgun (WGS) entry which is preliminary data.</text>
</comment>
<dbReference type="CDD" id="cd00165">
    <property type="entry name" value="S4"/>
    <property type="match status" value="1"/>
</dbReference>
<dbReference type="InterPro" id="IPR002942">
    <property type="entry name" value="S4_RNA-bd"/>
</dbReference>
<keyword evidence="2 7" id="KW-0699">rRNA-binding</keyword>
<sequence>MARYKGPVLKRARALGLAPQVLGINKKSNKNPGKGKNKLSEYGLQLKEKQKAKFVYGILEKQFRKVYKTAEKMSGITGENLLQLLELRFDNVVYRIGFAKTRNEAKQLISHGHFLVNGSKVDIPSYRLAQGDVIAVREKSRRNGVFKYTEDKVWNQAKWVSVDTEKLEGKVESNPNREDIDFEINEQLIVELYSR</sequence>
<comment type="similarity">
    <text evidence="1 7">Belongs to the universal ribosomal protein uS4 family.</text>
</comment>
<dbReference type="InterPro" id="IPR005709">
    <property type="entry name" value="Ribosomal_uS4_bac-type"/>
</dbReference>
<comment type="function">
    <text evidence="7">With S5 and S12 plays an important role in translational accuracy.</text>
</comment>
<dbReference type="Gene3D" id="1.10.1050.10">
    <property type="entry name" value="Ribosomal Protein S4 Delta 41, Chain A, domain 1"/>
    <property type="match status" value="1"/>
</dbReference>
<feature type="domain" description="Small ribosomal subunit protein uS4 N-terminal" evidence="9">
    <location>
        <begin position="3"/>
        <end position="86"/>
    </location>
</feature>
<keyword evidence="4 7" id="KW-0689">Ribosomal protein</keyword>
<evidence type="ECO:0000313" key="10">
    <source>
        <dbReference type="EMBL" id="MFM1525626.1"/>
    </source>
</evidence>
<gene>
    <name evidence="7 10" type="primary">rpsD</name>
    <name evidence="10" type="ORF">ABGF40_08140</name>
</gene>
<dbReference type="InterPro" id="IPR022801">
    <property type="entry name" value="Ribosomal_uS4"/>
</dbReference>
<reference evidence="10 11" key="1">
    <citation type="journal article" date="2024" name="Front. Microbiol.">
        <title>Pangenomic and biochemical analyses of Helcococcus ovis reveal widespread tetracycline resistance and a novel bacterial species, Helcococcus bovis.</title>
        <authorList>
            <person name="Cunha F."/>
            <person name="Zhai Y."/>
            <person name="Casaro S."/>
            <person name="Jones K.L."/>
            <person name="Hernandez M."/>
            <person name="Bisinotto R.S."/>
            <person name="Kariyawasam S."/>
            <person name="Brown M.B."/>
            <person name="Phillips A."/>
            <person name="Jeong K.C."/>
            <person name="Galvao K.N."/>
        </authorList>
    </citation>
    <scope>NUCLEOTIDE SEQUENCE [LARGE SCALE GENOMIC DNA]</scope>
    <source>
        <strain evidence="10 11">KG197</strain>
    </source>
</reference>
<dbReference type="GO" id="GO:0005840">
    <property type="term" value="C:ribosome"/>
    <property type="evidence" value="ECO:0007669"/>
    <property type="project" value="UniProtKB-KW"/>
</dbReference>
<dbReference type="Pfam" id="PF00163">
    <property type="entry name" value="Ribosomal_S4"/>
    <property type="match status" value="1"/>
</dbReference>
<evidence type="ECO:0000256" key="5">
    <source>
        <dbReference type="ARBA" id="ARBA00023274"/>
    </source>
</evidence>
<evidence type="ECO:0000259" key="9">
    <source>
        <dbReference type="SMART" id="SM01390"/>
    </source>
</evidence>
<dbReference type="RefSeq" id="WP_408127001.1">
    <property type="nucleotide sequence ID" value="NZ_JBFNFH010000026.1"/>
</dbReference>
<feature type="domain" description="RNA-binding S4" evidence="8">
    <location>
        <begin position="87"/>
        <end position="150"/>
    </location>
</feature>
<name>A0ABW9F9X1_9FIRM</name>
<evidence type="ECO:0000256" key="2">
    <source>
        <dbReference type="ARBA" id="ARBA00022730"/>
    </source>
</evidence>
<keyword evidence="5 7" id="KW-0687">Ribonucleoprotein</keyword>
<dbReference type="SMART" id="SM01390">
    <property type="entry name" value="Ribosomal_S4"/>
    <property type="match status" value="1"/>
</dbReference>
<accession>A0ABW9F9X1</accession>